<dbReference type="Pfam" id="PF06170">
    <property type="entry name" value="DUF983"/>
    <property type="match status" value="1"/>
</dbReference>
<feature type="transmembrane region" description="Helical" evidence="1">
    <location>
        <begin position="88"/>
        <end position="107"/>
    </location>
</feature>
<dbReference type="InterPro" id="IPR009325">
    <property type="entry name" value="DUF983"/>
</dbReference>
<reference evidence="2 3" key="1">
    <citation type="submission" date="2020-03" db="EMBL/GenBank/DDBJ databases">
        <title>Genomic Encyclopedia of Type Strains, Phase IV (KMG-IV): sequencing the most valuable type-strain genomes for metagenomic binning, comparative biology and taxonomic classification.</title>
        <authorList>
            <person name="Goeker M."/>
        </authorList>
    </citation>
    <scope>NUCLEOTIDE SEQUENCE [LARGE SCALE GENOMIC DNA]</scope>
    <source>
        <strain evidence="2 3">DSM 5718</strain>
    </source>
</reference>
<keyword evidence="1" id="KW-0472">Membrane</keyword>
<dbReference type="Proteomes" id="UP000537126">
    <property type="component" value="Unassembled WGS sequence"/>
</dbReference>
<evidence type="ECO:0000313" key="2">
    <source>
        <dbReference type="EMBL" id="NIK73087.1"/>
    </source>
</evidence>
<feature type="transmembrane region" description="Helical" evidence="1">
    <location>
        <begin position="56"/>
        <end position="82"/>
    </location>
</feature>
<dbReference type="RefSeq" id="WP_166918363.1">
    <property type="nucleotide sequence ID" value="NZ_JAASRN010000001.1"/>
</dbReference>
<proteinExistence type="predicted"/>
<keyword evidence="3" id="KW-1185">Reference proteome</keyword>
<sequence>MDNPKHKGYWQSLAEQRCPHCREGKLFKYPAYSRKFMEMYEECPHCGIRYEREPGFFYGAMYVSYAFQVALFVTVLVALNLLIEEPPIWAYFAGVLIPLFLLYPLFFRYARTLYLYFFSDIKYDPEAAQKAKASQ</sequence>
<gene>
    <name evidence="2" type="ORF">FHS56_000573</name>
</gene>
<comment type="caution">
    <text evidence="2">The sequence shown here is derived from an EMBL/GenBank/DDBJ whole genome shotgun (WGS) entry which is preliminary data.</text>
</comment>
<keyword evidence="1" id="KW-0812">Transmembrane</keyword>
<dbReference type="EMBL" id="JAASRN010000001">
    <property type="protein sequence ID" value="NIK73087.1"/>
    <property type="molecule type" value="Genomic_DNA"/>
</dbReference>
<evidence type="ECO:0000313" key="3">
    <source>
        <dbReference type="Proteomes" id="UP000537126"/>
    </source>
</evidence>
<organism evidence="2 3">
    <name type="scientific">Thermonema lapsum</name>
    <dbReference type="NCBI Taxonomy" id="28195"/>
    <lineage>
        <taxon>Bacteria</taxon>
        <taxon>Pseudomonadati</taxon>
        <taxon>Bacteroidota</taxon>
        <taxon>Cytophagia</taxon>
        <taxon>Cytophagales</taxon>
        <taxon>Thermonemataceae</taxon>
        <taxon>Thermonema</taxon>
    </lineage>
</organism>
<keyword evidence="1" id="KW-1133">Transmembrane helix</keyword>
<dbReference type="AlphaFoldDB" id="A0A846MP27"/>
<evidence type="ECO:0000256" key="1">
    <source>
        <dbReference type="SAM" id="Phobius"/>
    </source>
</evidence>
<name>A0A846MP27_9BACT</name>
<accession>A0A846MP27</accession>
<protein>
    <submittedName>
        <fullName evidence="2">Uncharacterized protein (DUF983 family)</fullName>
    </submittedName>
</protein>